<comment type="caution">
    <text evidence="12">The sequence shown here is derived from an EMBL/GenBank/DDBJ whole genome shotgun (WGS) entry which is preliminary data.</text>
</comment>
<dbReference type="PANTHER" id="PTHR30027:SF3">
    <property type="entry name" value="16S RRNA (URACIL(1498)-N(3))-METHYLTRANSFERASE"/>
    <property type="match status" value="1"/>
</dbReference>
<dbReference type="GO" id="GO:0070475">
    <property type="term" value="P:rRNA base methylation"/>
    <property type="evidence" value="ECO:0007669"/>
    <property type="project" value="TreeGrafter"/>
</dbReference>
<gene>
    <name evidence="12" type="ORF">DFR26_0588</name>
</gene>
<protein>
    <recommendedName>
        <fullName evidence="10">Ribosomal RNA small subunit methyltransferase E</fullName>
        <ecNumber evidence="10">2.1.1.193</ecNumber>
    </recommendedName>
</protein>
<evidence type="ECO:0000259" key="11">
    <source>
        <dbReference type="Pfam" id="PF04452"/>
    </source>
</evidence>
<dbReference type="RefSeq" id="WP_116207427.1">
    <property type="nucleotide sequence ID" value="NZ_QUNR01000001.1"/>
</dbReference>
<dbReference type="Pfam" id="PF04452">
    <property type="entry name" value="Methyltrans_RNA"/>
    <property type="match status" value="1"/>
</dbReference>
<organism evidence="12 13">
    <name type="scientific">Paraperlucidibaca baekdonensis</name>
    <dbReference type="NCBI Taxonomy" id="748120"/>
    <lineage>
        <taxon>Bacteria</taxon>
        <taxon>Pseudomonadati</taxon>
        <taxon>Pseudomonadota</taxon>
        <taxon>Gammaproteobacteria</taxon>
        <taxon>Moraxellales</taxon>
        <taxon>Moraxellaceae</taxon>
        <taxon>Paraperlucidibaca</taxon>
    </lineage>
</organism>
<name>A0A3E0H9N3_9GAMM</name>
<evidence type="ECO:0000256" key="2">
    <source>
        <dbReference type="ARBA" id="ARBA00005528"/>
    </source>
</evidence>
<keyword evidence="6 10" id="KW-0808">Transferase</keyword>
<dbReference type="AlphaFoldDB" id="A0A3E0H9N3"/>
<keyword evidence="13" id="KW-1185">Reference proteome</keyword>
<evidence type="ECO:0000256" key="9">
    <source>
        <dbReference type="ARBA" id="ARBA00047944"/>
    </source>
</evidence>
<keyword evidence="3 10" id="KW-0963">Cytoplasm</keyword>
<dbReference type="OrthoDB" id="9815641at2"/>
<evidence type="ECO:0000313" key="12">
    <source>
        <dbReference type="EMBL" id="REH40387.1"/>
    </source>
</evidence>
<keyword evidence="7 10" id="KW-0949">S-adenosyl-L-methionine</keyword>
<comment type="catalytic activity">
    <reaction evidence="9 10">
        <text>uridine(1498) in 16S rRNA + S-adenosyl-L-methionine = N(3)-methyluridine(1498) in 16S rRNA + S-adenosyl-L-homocysteine + H(+)</text>
        <dbReference type="Rhea" id="RHEA:42920"/>
        <dbReference type="Rhea" id="RHEA-COMP:10283"/>
        <dbReference type="Rhea" id="RHEA-COMP:10284"/>
        <dbReference type="ChEBI" id="CHEBI:15378"/>
        <dbReference type="ChEBI" id="CHEBI:57856"/>
        <dbReference type="ChEBI" id="CHEBI:59789"/>
        <dbReference type="ChEBI" id="CHEBI:65315"/>
        <dbReference type="ChEBI" id="CHEBI:74502"/>
        <dbReference type="EC" id="2.1.1.193"/>
    </reaction>
</comment>
<dbReference type="InterPro" id="IPR046886">
    <property type="entry name" value="RsmE_MTase_dom"/>
</dbReference>
<comment type="function">
    <text evidence="8 10">Specifically methylates the N3 position of the uracil ring of uridine 1498 (m3U1498) in 16S rRNA. Acts on the fully assembled 30S ribosomal subunit.</text>
</comment>
<dbReference type="CDD" id="cd18084">
    <property type="entry name" value="RsmE-like"/>
    <property type="match status" value="1"/>
</dbReference>
<proteinExistence type="inferred from homology"/>
<dbReference type="GO" id="GO:0005737">
    <property type="term" value="C:cytoplasm"/>
    <property type="evidence" value="ECO:0007669"/>
    <property type="project" value="UniProtKB-SubCell"/>
</dbReference>
<sequence>MNLITFEADDLIAPNTLVLRDRRLQHLLGVHKAQVGDSLKVGELGGLMGHGELIALTSDEATLRICLDTPPPAKRDVILVLALPRPKMLKRILQMVVTLGVSELVLINSYRVEKSFWQSPWLSEAAMAEQLRLGLEQAGDTVAPRVSLRPRFKPFVEDDLPALMQGRDGWVAHPVLRQAGATGQPGDITTAPTQRLAPSAAPTLLAIGPEGGFIAYEVEKLQAAGLQCCDLGPRILRVETAVAVALGQLLP</sequence>
<evidence type="ECO:0000256" key="10">
    <source>
        <dbReference type="PIRNR" id="PIRNR015601"/>
    </source>
</evidence>
<evidence type="ECO:0000256" key="8">
    <source>
        <dbReference type="ARBA" id="ARBA00025699"/>
    </source>
</evidence>
<dbReference type="SUPFAM" id="SSF75217">
    <property type="entry name" value="alpha/beta knot"/>
    <property type="match status" value="1"/>
</dbReference>
<evidence type="ECO:0000256" key="3">
    <source>
        <dbReference type="ARBA" id="ARBA00022490"/>
    </source>
</evidence>
<dbReference type="GO" id="GO:0070042">
    <property type="term" value="F:rRNA (uridine-N3-)-methyltransferase activity"/>
    <property type="evidence" value="ECO:0007669"/>
    <property type="project" value="TreeGrafter"/>
</dbReference>
<dbReference type="Proteomes" id="UP000256774">
    <property type="component" value="Unassembled WGS sequence"/>
</dbReference>
<dbReference type="NCBIfam" id="NF008700">
    <property type="entry name" value="PRK11713.5-4"/>
    <property type="match status" value="1"/>
</dbReference>
<accession>A0A3E0H9N3</accession>
<evidence type="ECO:0000256" key="7">
    <source>
        <dbReference type="ARBA" id="ARBA00022691"/>
    </source>
</evidence>
<dbReference type="EC" id="2.1.1.193" evidence="10"/>
<dbReference type="InterPro" id="IPR006700">
    <property type="entry name" value="RsmE"/>
</dbReference>
<evidence type="ECO:0000256" key="1">
    <source>
        <dbReference type="ARBA" id="ARBA00004496"/>
    </source>
</evidence>
<dbReference type="EMBL" id="QUNR01000001">
    <property type="protein sequence ID" value="REH40387.1"/>
    <property type="molecule type" value="Genomic_DNA"/>
</dbReference>
<dbReference type="InterPro" id="IPR029028">
    <property type="entry name" value="Alpha/beta_knot_MTases"/>
</dbReference>
<comment type="similarity">
    <text evidence="2 10">Belongs to the RNA methyltransferase RsmE family.</text>
</comment>
<evidence type="ECO:0000256" key="4">
    <source>
        <dbReference type="ARBA" id="ARBA00022552"/>
    </source>
</evidence>
<evidence type="ECO:0000313" key="13">
    <source>
        <dbReference type="Proteomes" id="UP000256774"/>
    </source>
</evidence>
<dbReference type="InterPro" id="IPR029026">
    <property type="entry name" value="tRNA_m1G_MTases_N"/>
</dbReference>
<keyword evidence="4 10" id="KW-0698">rRNA processing</keyword>
<dbReference type="PANTHER" id="PTHR30027">
    <property type="entry name" value="RIBOSOMAL RNA SMALL SUBUNIT METHYLTRANSFERASE E"/>
    <property type="match status" value="1"/>
</dbReference>
<dbReference type="Gene3D" id="3.40.1280.10">
    <property type="match status" value="1"/>
</dbReference>
<dbReference type="NCBIfam" id="TIGR00046">
    <property type="entry name" value="RsmE family RNA methyltransferase"/>
    <property type="match status" value="1"/>
</dbReference>
<comment type="subcellular location">
    <subcellularLocation>
        <location evidence="1 10">Cytoplasm</location>
    </subcellularLocation>
</comment>
<feature type="domain" description="Ribosomal RNA small subunit methyltransferase E methyltransferase" evidence="11">
    <location>
        <begin position="74"/>
        <end position="248"/>
    </location>
</feature>
<reference evidence="12 13" key="1">
    <citation type="submission" date="2018-08" db="EMBL/GenBank/DDBJ databases">
        <title>Genomic Encyclopedia of Type Strains, Phase IV (KMG-IV): sequencing the most valuable type-strain genomes for metagenomic binning, comparative biology and taxonomic classification.</title>
        <authorList>
            <person name="Goeker M."/>
        </authorList>
    </citation>
    <scope>NUCLEOTIDE SEQUENCE [LARGE SCALE GENOMIC DNA]</scope>
    <source>
        <strain evidence="12 13">DSM 26022</strain>
    </source>
</reference>
<keyword evidence="5 10" id="KW-0489">Methyltransferase</keyword>
<evidence type="ECO:0000256" key="5">
    <source>
        <dbReference type="ARBA" id="ARBA00022603"/>
    </source>
</evidence>
<evidence type="ECO:0000256" key="6">
    <source>
        <dbReference type="ARBA" id="ARBA00022679"/>
    </source>
</evidence>
<dbReference type="PIRSF" id="PIRSF015601">
    <property type="entry name" value="MTase_slr0722"/>
    <property type="match status" value="1"/>
</dbReference>